<comment type="subunit">
    <text evidence="1">Component of the lipopolysaccharide transport and assembly complex.</text>
</comment>
<dbReference type="HAMAP" id="MF_01411">
    <property type="entry name" value="LPS_assembly_LptD"/>
    <property type="match status" value="1"/>
</dbReference>
<dbReference type="GO" id="GO:1990351">
    <property type="term" value="C:transporter complex"/>
    <property type="evidence" value="ECO:0007669"/>
    <property type="project" value="TreeGrafter"/>
</dbReference>
<proteinExistence type="inferred from homology"/>
<keyword evidence="1" id="KW-0998">Cell outer membrane</keyword>
<dbReference type="Proteomes" id="UP000253759">
    <property type="component" value="Unassembled WGS sequence"/>
</dbReference>
<evidence type="ECO:0000259" key="2">
    <source>
        <dbReference type="Pfam" id="PF04453"/>
    </source>
</evidence>
<feature type="signal peptide" evidence="1">
    <location>
        <begin position="1"/>
        <end position="33"/>
    </location>
</feature>
<feature type="chain" id="PRO_5017091170" description="LPS-assembly protein LptD" evidence="1">
    <location>
        <begin position="34"/>
        <end position="770"/>
    </location>
</feature>
<sequence length="770" mass="81669" precursor="true">MTKPPFGKTVVRQTLLGGVATAILLALSPSAAAQQIIPANFFSQIPSGAAGQMAVAADTLVFNETNDTVVANGNVGISFEGFRATADRAVYHQSSGRVELIGNVAVVDPDGIEYVADRVELEDGFREGFIQSLTAAFPDGSHFSAASTRFREGVQRVFDDGTYAPCGTCIDANGNRIGWSIKAARIITDEAERVIYFEQPSLQLLGHTVVSLSHLTLSTDEGLDLPILSYDRKYGVGISLPFFTYPVADGRLALTPSIYTNQGVGLSVDWQQEIGALRYGVATSGVYQLNPDAYRTDAGVDTLGARKVRGALQTSGAFTGLETWTLGWSYTAFTDPGYLVDYRIASDDFQTNEIYARHLDGDTYADIRIEQFVPVDDDYTSWAQYDADSDRQALTHPNAEFDRVIELGDDAGRIELAGRLLGLSRAADHTGSGYVFGHEGQSVHAMMQASWTNQYIVPGGFAVTPYLGLRGDGASYDGASTHPGAPAAQTLFSATPIAALDVRYPLMARTSGATTVIEPIAQLVYRGGPTDPGIINNDSQSLVLDTASLFDYDRFGGSDRQETGLKSNVGAMLTTSFDAGGWLTAALGQSYHLAGPNGVASGDGSPAGLGSSLDRPASFVVGSLEAGYGGLSGGARVQFDPETGAFPAVNGRLSASVDGYSLSGTYAWAGPVPALGVTESRQDIGVELGIPVADYWTVRTGVSYDLIGDELIKTTASVEYDDRFLAYGIGARFNGPVGNWADDFAVAVQFRLSTAGTRNVAGFDYDFGED</sequence>
<dbReference type="AlphaFoldDB" id="A0A369W751"/>
<organism evidence="3 4">
    <name type="scientific">Pelagibacterium lacus</name>
    <dbReference type="NCBI Taxonomy" id="2282655"/>
    <lineage>
        <taxon>Bacteria</taxon>
        <taxon>Pseudomonadati</taxon>
        <taxon>Pseudomonadota</taxon>
        <taxon>Alphaproteobacteria</taxon>
        <taxon>Hyphomicrobiales</taxon>
        <taxon>Devosiaceae</taxon>
        <taxon>Pelagibacterium</taxon>
    </lineage>
</organism>
<reference evidence="4" key="1">
    <citation type="submission" date="2018-07" db="EMBL/GenBank/DDBJ databases">
        <authorList>
            <person name="Liu B.-T."/>
            <person name="Du Z."/>
        </authorList>
    </citation>
    <scope>NUCLEOTIDE SEQUENCE [LARGE SCALE GENOMIC DNA]</scope>
    <source>
        <strain evidence="4">XYN52</strain>
    </source>
</reference>
<comment type="similarity">
    <text evidence="1">Belongs to the LptD family.</text>
</comment>
<comment type="caution">
    <text evidence="1">Lacks conserved residue(s) required for the propagation of feature annotation.</text>
</comment>
<dbReference type="GO" id="GO:0043165">
    <property type="term" value="P:Gram-negative-bacterium-type cell outer membrane assembly"/>
    <property type="evidence" value="ECO:0007669"/>
    <property type="project" value="UniProtKB-UniRule"/>
</dbReference>
<dbReference type="PANTHER" id="PTHR30189">
    <property type="entry name" value="LPS-ASSEMBLY PROTEIN"/>
    <property type="match status" value="1"/>
</dbReference>
<protein>
    <recommendedName>
        <fullName evidence="1">LPS-assembly protein LptD</fullName>
    </recommendedName>
</protein>
<keyword evidence="1" id="KW-0732">Signal</keyword>
<accession>A0A369W751</accession>
<dbReference type="GO" id="GO:0009279">
    <property type="term" value="C:cell outer membrane"/>
    <property type="evidence" value="ECO:0007669"/>
    <property type="project" value="UniProtKB-SubCell"/>
</dbReference>
<evidence type="ECO:0000313" key="3">
    <source>
        <dbReference type="EMBL" id="RDE09867.1"/>
    </source>
</evidence>
<keyword evidence="4" id="KW-1185">Reference proteome</keyword>
<feature type="domain" description="LptD C-terminal" evidence="2">
    <location>
        <begin position="307"/>
        <end position="696"/>
    </location>
</feature>
<evidence type="ECO:0000313" key="4">
    <source>
        <dbReference type="Proteomes" id="UP000253759"/>
    </source>
</evidence>
<evidence type="ECO:0000256" key="1">
    <source>
        <dbReference type="HAMAP-Rule" id="MF_01411"/>
    </source>
</evidence>
<dbReference type="Gene3D" id="2.60.450.10">
    <property type="entry name" value="Lipopolysaccharide (LPS) transport protein A like domain"/>
    <property type="match status" value="1"/>
</dbReference>
<dbReference type="InterPro" id="IPR007543">
    <property type="entry name" value="LptD_C"/>
</dbReference>
<dbReference type="InterPro" id="IPR050218">
    <property type="entry name" value="LptD"/>
</dbReference>
<name>A0A369W751_9HYPH</name>
<dbReference type="EMBL" id="QQNH01000004">
    <property type="protein sequence ID" value="RDE09867.1"/>
    <property type="molecule type" value="Genomic_DNA"/>
</dbReference>
<dbReference type="GO" id="GO:0015920">
    <property type="term" value="P:lipopolysaccharide transport"/>
    <property type="evidence" value="ECO:0007669"/>
    <property type="project" value="InterPro"/>
</dbReference>
<comment type="caution">
    <text evidence="3">The sequence shown here is derived from an EMBL/GenBank/DDBJ whole genome shotgun (WGS) entry which is preliminary data.</text>
</comment>
<comment type="function">
    <text evidence="1">Involved in the assembly of lipopolysaccharide (LPS) at the surface of the outer membrane.</text>
</comment>
<dbReference type="PANTHER" id="PTHR30189:SF1">
    <property type="entry name" value="LPS-ASSEMBLY PROTEIN LPTD"/>
    <property type="match status" value="1"/>
</dbReference>
<keyword evidence="1" id="KW-0472">Membrane</keyword>
<comment type="subcellular location">
    <subcellularLocation>
        <location evidence="1">Cell outer membrane</location>
    </subcellularLocation>
</comment>
<dbReference type="Pfam" id="PF04453">
    <property type="entry name" value="LptD"/>
    <property type="match status" value="1"/>
</dbReference>
<dbReference type="InterPro" id="IPR020889">
    <property type="entry name" value="LipoPS_assembly_LptD"/>
</dbReference>
<gene>
    <name evidence="1" type="primary">lptD</name>
    <name evidence="3" type="ORF">DVH29_04860</name>
</gene>